<organism evidence="1 2">
    <name type="scientific">Portunus trituberculatus</name>
    <name type="common">Swimming crab</name>
    <name type="synonym">Neptunus trituberculatus</name>
    <dbReference type="NCBI Taxonomy" id="210409"/>
    <lineage>
        <taxon>Eukaryota</taxon>
        <taxon>Metazoa</taxon>
        <taxon>Ecdysozoa</taxon>
        <taxon>Arthropoda</taxon>
        <taxon>Crustacea</taxon>
        <taxon>Multicrustacea</taxon>
        <taxon>Malacostraca</taxon>
        <taxon>Eumalacostraca</taxon>
        <taxon>Eucarida</taxon>
        <taxon>Decapoda</taxon>
        <taxon>Pleocyemata</taxon>
        <taxon>Brachyura</taxon>
        <taxon>Eubrachyura</taxon>
        <taxon>Portunoidea</taxon>
        <taxon>Portunidae</taxon>
        <taxon>Portuninae</taxon>
        <taxon>Portunus</taxon>
    </lineage>
</organism>
<comment type="caution">
    <text evidence="1">The sequence shown here is derived from an EMBL/GenBank/DDBJ whole genome shotgun (WGS) entry which is preliminary data.</text>
</comment>
<accession>A0A5B7E6G3</accession>
<name>A0A5B7E6G3_PORTR</name>
<dbReference type="AlphaFoldDB" id="A0A5B7E6G3"/>
<proteinExistence type="predicted"/>
<gene>
    <name evidence="1" type="ORF">E2C01_021994</name>
</gene>
<keyword evidence="2" id="KW-1185">Reference proteome</keyword>
<evidence type="ECO:0000313" key="1">
    <source>
        <dbReference type="EMBL" id="MPC28783.1"/>
    </source>
</evidence>
<sequence>MNMLVMGVECGDGRHCGWQAQCVLCGVWVWRGCGWLCSAALGSGVGVTSLFNLYGNETSYLSAQTCRLAAHRRGQANL</sequence>
<protein>
    <submittedName>
        <fullName evidence="1">Uncharacterized protein</fullName>
    </submittedName>
</protein>
<evidence type="ECO:0000313" key="2">
    <source>
        <dbReference type="Proteomes" id="UP000324222"/>
    </source>
</evidence>
<reference evidence="1 2" key="1">
    <citation type="submission" date="2019-05" db="EMBL/GenBank/DDBJ databases">
        <title>Another draft genome of Portunus trituberculatus and its Hox gene families provides insights of decapod evolution.</title>
        <authorList>
            <person name="Jeong J.-H."/>
            <person name="Song I."/>
            <person name="Kim S."/>
            <person name="Choi T."/>
            <person name="Kim D."/>
            <person name="Ryu S."/>
            <person name="Kim W."/>
        </authorList>
    </citation>
    <scope>NUCLEOTIDE SEQUENCE [LARGE SCALE GENOMIC DNA]</scope>
    <source>
        <tissue evidence="1">Muscle</tissue>
    </source>
</reference>
<dbReference type="EMBL" id="VSRR010001964">
    <property type="protein sequence ID" value="MPC28783.1"/>
    <property type="molecule type" value="Genomic_DNA"/>
</dbReference>
<dbReference type="Proteomes" id="UP000324222">
    <property type="component" value="Unassembled WGS sequence"/>
</dbReference>